<name>A0AA38WVK5_9ASTR</name>
<dbReference type="AlphaFoldDB" id="A0AA38WVK5"/>
<dbReference type="GO" id="GO:0006364">
    <property type="term" value="P:rRNA processing"/>
    <property type="evidence" value="ECO:0007669"/>
    <property type="project" value="TreeGrafter"/>
</dbReference>
<accession>A0AA38WVK5</accession>
<protein>
    <recommendedName>
        <fullName evidence="6">Protein ROOT INITIATION DEFECTIVE 3-like</fullName>
    </recommendedName>
</protein>
<dbReference type="InterPro" id="IPR045227">
    <property type="entry name" value="WDR18/Ipi3/RID3"/>
</dbReference>
<feature type="repeat" description="WD" evidence="3">
    <location>
        <begin position="147"/>
        <end position="178"/>
    </location>
</feature>
<dbReference type="InterPro" id="IPR001680">
    <property type="entry name" value="WD40_rpt"/>
</dbReference>
<dbReference type="GO" id="GO:0006261">
    <property type="term" value="P:DNA-templated DNA replication"/>
    <property type="evidence" value="ECO:0007669"/>
    <property type="project" value="TreeGrafter"/>
</dbReference>
<proteinExistence type="predicted"/>
<dbReference type="GO" id="GO:0005656">
    <property type="term" value="C:nuclear pre-replicative complex"/>
    <property type="evidence" value="ECO:0007669"/>
    <property type="project" value="TreeGrafter"/>
</dbReference>
<evidence type="ECO:0000256" key="2">
    <source>
        <dbReference type="ARBA" id="ARBA00022737"/>
    </source>
</evidence>
<reference evidence="4" key="1">
    <citation type="submission" date="2023-03" db="EMBL/GenBank/DDBJ databases">
        <title>Chromosome-scale reference genome and RAD-based genetic map of yellow starthistle (Centaurea solstitialis) reveal putative structural variation and QTLs associated with invader traits.</title>
        <authorList>
            <person name="Reatini B."/>
            <person name="Cang F.A."/>
            <person name="Jiang Q."/>
            <person name="Mckibben M.T.W."/>
            <person name="Barker M.S."/>
            <person name="Rieseberg L.H."/>
            <person name="Dlugosch K.M."/>
        </authorList>
    </citation>
    <scope>NUCLEOTIDE SEQUENCE</scope>
    <source>
        <strain evidence="4">CAN-66</strain>
        <tissue evidence="4">Leaf</tissue>
    </source>
</reference>
<dbReference type="PANTHER" id="PTHR18763">
    <property type="entry name" value="WD-REPEAT PROTEIN 18"/>
    <property type="match status" value="1"/>
</dbReference>
<dbReference type="InterPro" id="IPR036322">
    <property type="entry name" value="WD40_repeat_dom_sf"/>
</dbReference>
<dbReference type="Gene3D" id="2.130.10.10">
    <property type="entry name" value="YVTN repeat-like/Quinoprotein amine dehydrogenase"/>
    <property type="match status" value="1"/>
</dbReference>
<dbReference type="InterPro" id="IPR020472">
    <property type="entry name" value="WD40_PAC1"/>
</dbReference>
<dbReference type="PROSITE" id="PS50082">
    <property type="entry name" value="WD_REPEATS_2"/>
    <property type="match status" value="2"/>
</dbReference>
<dbReference type="GO" id="GO:0120330">
    <property type="term" value="C:rixosome complex"/>
    <property type="evidence" value="ECO:0007669"/>
    <property type="project" value="TreeGrafter"/>
</dbReference>
<dbReference type="SUPFAM" id="SSF50978">
    <property type="entry name" value="WD40 repeat-like"/>
    <property type="match status" value="1"/>
</dbReference>
<dbReference type="Pfam" id="PF00400">
    <property type="entry name" value="WD40"/>
    <property type="match status" value="2"/>
</dbReference>
<evidence type="ECO:0000313" key="4">
    <source>
        <dbReference type="EMBL" id="KAJ9568384.1"/>
    </source>
</evidence>
<evidence type="ECO:0008006" key="6">
    <source>
        <dbReference type="Google" id="ProtNLM"/>
    </source>
</evidence>
<keyword evidence="1 3" id="KW-0853">WD repeat</keyword>
<dbReference type="PRINTS" id="PR00320">
    <property type="entry name" value="GPROTEINBRPT"/>
</dbReference>
<dbReference type="EMBL" id="JARYMX010000001">
    <property type="protein sequence ID" value="KAJ9568384.1"/>
    <property type="molecule type" value="Genomic_DNA"/>
</dbReference>
<keyword evidence="5" id="KW-1185">Reference proteome</keyword>
<organism evidence="4 5">
    <name type="scientific">Centaurea solstitialis</name>
    <name type="common">yellow star-thistle</name>
    <dbReference type="NCBI Taxonomy" id="347529"/>
    <lineage>
        <taxon>Eukaryota</taxon>
        <taxon>Viridiplantae</taxon>
        <taxon>Streptophyta</taxon>
        <taxon>Embryophyta</taxon>
        <taxon>Tracheophyta</taxon>
        <taxon>Spermatophyta</taxon>
        <taxon>Magnoliopsida</taxon>
        <taxon>eudicotyledons</taxon>
        <taxon>Gunneridae</taxon>
        <taxon>Pentapetalae</taxon>
        <taxon>asterids</taxon>
        <taxon>campanulids</taxon>
        <taxon>Asterales</taxon>
        <taxon>Asteraceae</taxon>
        <taxon>Carduoideae</taxon>
        <taxon>Cardueae</taxon>
        <taxon>Centaureinae</taxon>
        <taxon>Centaurea</taxon>
    </lineage>
</organism>
<dbReference type="Proteomes" id="UP001172457">
    <property type="component" value="Chromosome 1"/>
</dbReference>
<sequence>MACKNIVVAPRLNAKTPKILVPRILKRNERSIGGLWRQESSSWGDNLGLGNRDHLLHIPTSASPFHGLTCLRNHYLVASQIQTPGSVSSGVIFTWPLSKPRGLLRSYPLEAIGPLSSSKDGIYLAGGATSGNVYIWEVINGKLLKTWHAHNSALTCLAFSDDASLLISGSEDGMIVVWPMISLLDETDSGSSHTSLSVSTDHKSFITGLLPSSNVSHSVFVSSSLDGTCKVWDLITGLFCKLTHFRNQ</sequence>
<gene>
    <name evidence="4" type="ORF">OSB04_004350</name>
</gene>
<feature type="repeat" description="WD" evidence="3">
    <location>
        <begin position="199"/>
        <end position="234"/>
    </location>
</feature>
<dbReference type="InterPro" id="IPR015943">
    <property type="entry name" value="WD40/YVTN_repeat-like_dom_sf"/>
</dbReference>
<keyword evidence="2" id="KW-0677">Repeat</keyword>
<dbReference type="SMART" id="SM00320">
    <property type="entry name" value="WD40"/>
    <property type="match status" value="3"/>
</dbReference>
<evidence type="ECO:0000256" key="3">
    <source>
        <dbReference type="PROSITE-ProRule" id="PRU00221"/>
    </source>
</evidence>
<dbReference type="PANTHER" id="PTHR18763:SF4">
    <property type="entry name" value="PROTEIN ROOT INITIATION DEFECTIVE 3-LIKE"/>
    <property type="match status" value="1"/>
</dbReference>
<evidence type="ECO:0000313" key="5">
    <source>
        <dbReference type="Proteomes" id="UP001172457"/>
    </source>
</evidence>
<dbReference type="PROSITE" id="PS50294">
    <property type="entry name" value="WD_REPEATS_REGION"/>
    <property type="match status" value="1"/>
</dbReference>
<evidence type="ECO:0000256" key="1">
    <source>
        <dbReference type="ARBA" id="ARBA00022574"/>
    </source>
</evidence>
<comment type="caution">
    <text evidence="4">The sequence shown here is derived from an EMBL/GenBank/DDBJ whole genome shotgun (WGS) entry which is preliminary data.</text>
</comment>